<dbReference type="AlphaFoldDB" id="A0A645F728"/>
<reference evidence="2" key="1">
    <citation type="submission" date="2019-08" db="EMBL/GenBank/DDBJ databases">
        <authorList>
            <person name="Kucharzyk K."/>
            <person name="Murdoch R.W."/>
            <person name="Higgins S."/>
            <person name="Loffler F."/>
        </authorList>
    </citation>
    <scope>NUCLEOTIDE SEQUENCE</scope>
</reference>
<proteinExistence type="predicted"/>
<organism evidence="2">
    <name type="scientific">bioreactor metagenome</name>
    <dbReference type="NCBI Taxonomy" id="1076179"/>
    <lineage>
        <taxon>unclassified sequences</taxon>
        <taxon>metagenomes</taxon>
        <taxon>ecological metagenomes</taxon>
    </lineage>
</organism>
<gene>
    <name evidence="2" type="ORF">SDC9_155706</name>
</gene>
<evidence type="ECO:0000313" key="2">
    <source>
        <dbReference type="EMBL" id="MPN08424.1"/>
    </source>
</evidence>
<protein>
    <submittedName>
        <fullName evidence="2">Uncharacterized protein</fullName>
    </submittedName>
</protein>
<comment type="caution">
    <text evidence="2">The sequence shown here is derived from an EMBL/GenBank/DDBJ whole genome shotgun (WGS) entry which is preliminary data.</text>
</comment>
<name>A0A645F728_9ZZZZ</name>
<dbReference type="EMBL" id="VSSQ01054468">
    <property type="protein sequence ID" value="MPN08424.1"/>
    <property type="molecule type" value="Genomic_DNA"/>
</dbReference>
<evidence type="ECO:0000256" key="1">
    <source>
        <dbReference type="SAM" id="MobiDB-lite"/>
    </source>
</evidence>
<sequence length="91" mass="10325">MALVFHQLPDQKKAIKDIESLTMKQMNYTARRALKVLRDDYPELSEAENPAEKLYELAAEKAPYARWRASATAKKGQGASSKKRKEGEAEK</sequence>
<feature type="region of interest" description="Disordered" evidence="1">
    <location>
        <begin position="68"/>
        <end position="91"/>
    </location>
</feature>
<accession>A0A645F728</accession>